<dbReference type="GO" id="GO:0020037">
    <property type="term" value="F:heme binding"/>
    <property type="evidence" value="ECO:0007669"/>
    <property type="project" value="InterPro"/>
</dbReference>
<evidence type="ECO:0000256" key="7">
    <source>
        <dbReference type="ARBA" id="ARBA00023033"/>
    </source>
</evidence>
<accession>A0A179F7G7</accession>
<dbReference type="EMBL" id="LSBJ02000001">
    <property type="protein sequence ID" value="OAQ61221.1"/>
    <property type="molecule type" value="Genomic_DNA"/>
</dbReference>
<dbReference type="KEGG" id="pchm:VFPPC_02223"/>
<dbReference type="GO" id="GO:0005506">
    <property type="term" value="F:iron ion binding"/>
    <property type="evidence" value="ECO:0007669"/>
    <property type="project" value="InterPro"/>
</dbReference>
<keyword evidence="5 9" id="KW-0560">Oxidoreductase</keyword>
<dbReference type="RefSeq" id="XP_018139030.1">
    <property type="nucleotide sequence ID" value="XM_018281908.1"/>
</dbReference>
<evidence type="ECO:0000313" key="11">
    <source>
        <dbReference type="Proteomes" id="UP000078397"/>
    </source>
</evidence>
<dbReference type="InterPro" id="IPR001128">
    <property type="entry name" value="Cyt_P450"/>
</dbReference>
<dbReference type="GO" id="GO:0016705">
    <property type="term" value="F:oxidoreductase activity, acting on paired donors, with incorporation or reduction of molecular oxygen"/>
    <property type="evidence" value="ECO:0007669"/>
    <property type="project" value="InterPro"/>
</dbReference>
<dbReference type="STRING" id="1380566.A0A179F7G7"/>
<dbReference type="GO" id="GO:0004497">
    <property type="term" value="F:monooxygenase activity"/>
    <property type="evidence" value="ECO:0007669"/>
    <property type="project" value="UniProtKB-KW"/>
</dbReference>
<evidence type="ECO:0000256" key="4">
    <source>
        <dbReference type="ARBA" id="ARBA00022723"/>
    </source>
</evidence>
<evidence type="ECO:0000256" key="9">
    <source>
        <dbReference type="RuleBase" id="RU000461"/>
    </source>
</evidence>
<evidence type="ECO:0000256" key="5">
    <source>
        <dbReference type="ARBA" id="ARBA00023002"/>
    </source>
</evidence>
<dbReference type="OrthoDB" id="2789670at2759"/>
<keyword evidence="3 8" id="KW-0349">Heme</keyword>
<evidence type="ECO:0000256" key="6">
    <source>
        <dbReference type="ARBA" id="ARBA00023004"/>
    </source>
</evidence>
<dbReference type="Proteomes" id="UP000078397">
    <property type="component" value="Unassembled WGS sequence"/>
</dbReference>
<evidence type="ECO:0000256" key="8">
    <source>
        <dbReference type="PIRSR" id="PIRSR602401-1"/>
    </source>
</evidence>
<reference evidence="10 11" key="1">
    <citation type="journal article" date="2016" name="PLoS Pathog.">
        <title>Biosynthesis of antibiotic leucinostatins in bio-control fungus Purpureocillium lilacinum and their inhibition on phytophthora revealed by genome mining.</title>
        <authorList>
            <person name="Wang G."/>
            <person name="Liu Z."/>
            <person name="Lin R."/>
            <person name="Li E."/>
            <person name="Mao Z."/>
            <person name="Ling J."/>
            <person name="Yang Y."/>
            <person name="Yin W.B."/>
            <person name="Xie B."/>
        </authorList>
    </citation>
    <scope>NUCLEOTIDE SEQUENCE [LARGE SCALE GENOMIC DNA]</scope>
    <source>
        <strain evidence="10">170</strain>
    </source>
</reference>
<dbReference type="InterPro" id="IPR036396">
    <property type="entry name" value="Cyt_P450_sf"/>
</dbReference>
<dbReference type="Pfam" id="PF00067">
    <property type="entry name" value="p450"/>
    <property type="match status" value="1"/>
</dbReference>
<dbReference type="InterPro" id="IPR017972">
    <property type="entry name" value="Cyt_P450_CS"/>
</dbReference>
<gene>
    <name evidence="10" type="ORF">VFPPC_02223</name>
</gene>
<dbReference type="PRINTS" id="PR00385">
    <property type="entry name" value="P450"/>
</dbReference>
<dbReference type="PANTHER" id="PTHR46300">
    <property type="entry name" value="P450, PUTATIVE (EUROFUNG)-RELATED-RELATED"/>
    <property type="match status" value="1"/>
</dbReference>
<dbReference type="SUPFAM" id="SSF48264">
    <property type="entry name" value="Cytochrome P450"/>
    <property type="match status" value="1"/>
</dbReference>
<keyword evidence="4 8" id="KW-0479">Metal-binding</keyword>
<organism evidence="10 11">
    <name type="scientific">Pochonia chlamydosporia 170</name>
    <dbReference type="NCBI Taxonomy" id="1380566"/>
    <lineage>
        <taxon>Eukaryota</taxon>
        <taxon>Fungi</taxon>
        <taxon>Dikarya</taxon>
        <taxon>Ascomycota</taxon>
        <taxon>Pezizomycotina</taxon>
        <taxon>Sordariomycetes</taxon>
        <taxon>Hypocreomycetidae</taxon>
        <taxon>Hypocreales</taxon>
        <taxon>Clavicipitaceae</taxon>
        <taxon>Pochonia</taxon>
    </lineage>
</organism>
<evidence type="ECO:0000256" key="2">
    <source>
        <dbReference type="ARBA" id="ARBA00010617"/>
    </source>
</evidence>
<comment type="similarity">
    <text evidence="2 9">Belongs to the cytochrome P450 family.</text>
</comment>
<dbReference type="GeneID" id="28845902"/>
<dbReference type="Gene3D" id="1.10.630.10">
    <property type="entry name" value="Cytochrome P450"/>
    <property type="match status" value="1"/>
</dbReference>
<dbReference type="CDD" id="cd11065">
    <property type="entry name" value="CYP64-like"/>
    <property type="match status" value="1"/>
</dbReference>
<dbReference type="PANTHER" id="PTHR46300:SF7">
    <property type="entry name" value="P450, PUTATIVE (EUROFUNG)-RELATED"/>
    <property type="match status" value="1"/>
</dbReference>
<keyword evidence="7 9" id="KW-0503">Monooxygenase</keyword>
<dbReference type="PRINTS" id="PR00463">
    <property type="entry name" value="EP450I"/>
</dbReference>
<dbReference type="PROSITE" id="PS00086">
    <property type="entry name" value="CYTOCHROME_P450"/>
    <property type="match status" value="1"/>
</dbReference>
<name>A0A179F7G7_METCM</name>
<comment type="caution">
    <text evidence="10">The sequence shown here is derived from an EMBL/GenBank/DDBJ whole genome shotgun (WGS) entry which is preliminary data.</text>
</comment>
<sequence length="538" mass="60642">MAHLVAIASCLTVAIYVVCRYYLHNYASKRLPLPPGPKGLPVLGNILDLPKKGQPEFQHFLKHRELYGPISSTTVLGKTFILLHDRQVAQDLLQKESLKTSDRPITEFAFTMCRLDEFMVSRCNADFRHRRKLLHQQLGTAKLVGRFDDSQESASLEFLLRVLNEPNATVEHLKCSMGSLILKMTYGYAVGSSNTDPLVDLVDRMANNLVEATVPWLVDFFPALRHLPNGFPGAGFKRTARKFKRVNLAVVNIPYSFVRRQMAVGNHRPSYVSQLVEECSTGDTDYKLRDVDEYAIKRTAAALYLGGAETTVTALTGFLLAMAKFPEVQKKAQEAIDLVIGTDRLPSLADRERLPYVDAMVKEVFRWSPVAPLAFPHGVGEDIEYRGHLIPKGSVLLPMVWWFLNDPEIHFDPRSFNPDRFLAPQNEPDPKAVVFGYGRRVCPGKYFSDSNIFIVVAQLLAAFNIRKDVDENGVEIEPELDALPGLITHLKKFPFKIEVRSPKHAELIRQAGLKLPQQDGDRHIIDHAAIKECLEYRG</sequence>
<keyword evidence="6 8" id="KW-0408">Iron</keyword>
<protein>
    <submittedName>
        <fullName evidence="10">Cytochrome P450</fullName>
    </submittedName>
</protein>
<keyword evidence="11" id="KW-1185">Reference proteome</keyword>
<dbReference type="InterPro" id="IPR002401">
    <property type="entry name" value="Cyt_P450_E_grp-I"/>
</dbReference>
<evidence type="ECO:0000256" key="1">
    <source>
        <dbReference type="ARBA" id="ARBA00001971"/>
    </source>
</evidence>
<proteinExistence type="inferred from homology"/>
<evidence type="ECO:0000256" key="3">
    <source>
        <dbReference type="ARBA" id="ARBA00022617"/>
    </source>
</evidence>
<dbReference type="AlphaFoldDB" id="A0A179F7G7"/>
<evidence type="ECO:0000313" key="10">
    <source>
        <dbReference type="EMBL" id="OAQ61221.1"/>
    </source>
</evidence>
<feature type="binding site" description="axial binding residue" evidence="8">
    <location>
        <position position="442"/>
    </location>
    <ligand>
        <name>heme</name>
        <dbReference type="ChEBI" id="CHEBI:30413"/>
    </ligand>
    <ligandPart>
        <name>Fe</name>
        <dbReference type="ChEBI" id="CHEBI:18248"/>
    </ligandPart>
</feature>
<comment type="cofactor">
    <cofactor evidence="1 8">
        <name>heme</name>
        <dbReference type="ChEBI" id="CHEBI:30413"/>
    </cofactor>
</comment>
<dbReference type="InterPro" id="IPR050364">
    <property type="entry name" value="Cytochrome_P450_fung"/>
</dbReference>